<keyword evidence="1" id="KW-1133">Transmembrane helix</keyword>
<evidence type="ECO:0000313" key="3">
    <source>
        <dbReference type="Proteomes" id="UP000050326"/>
    </source>
</evidence>
<comment type="caution">
    <text evidence="2">The sequence shown here is derived from an EMBL/GenBank/DDBJ whole genome shotgun (WGS) entry which is preliminary data.</text>
</comment>
<reference evidence="2 3" key="1">
    <citation type="submission" date="2015-09" db="EMBL/GenBank/DDBJ databases">
        <title>Genome sequence of Oxobacter pfennigii DSM 3222.</title>
        <authorList>
            <person name="Poehlein A."/>
            <person name="Bengelsdorf F.R."/>
            <person name="Schiel-Bengelsdorf B."/>
            <person name="Duerre P."/>
            <person name="Daniel R."/>
        </authorList>
    </citation>
    <scope>NUCLEOTIDE SEQUENCE [LARGE SCALE GENOMIC DNA]</scope>
    <source>
        <strain evidence="2 3">DSM 3222</strain>
    </source>
</reference>
<keyword evidence="1" id="KW-0472">Membrane</keyword>
<feature type="transmembrane region" description="Helical" evidence="1">
    <location>
        <begin position="6"/>
        <end position="27"/>
    </location>
</feature>
<dbReference type="EMBL" id="LKET01000068">
    <property type="protein sequence ID" value="KPU42412.1"/>
    <property type="molecule type" value="Genomic_DNA"/>
</dbReference>
<proteinExistence type="predicted"/>
<dbReference type="Proteomes" id="UP000050326">
    <property type="component" value="Unassembled WGS sequence"/>
</dbReference>
<evidence type="ECO:0000313" key="2">
    <source>
        <dbReference type="EMBL" id="KPU42412.1"/>
    </source>
</evidence>
<evidence type="ECO:0000256" key="1">
    <source>
        <dbReference type="SAM" id="Phobius"/>
    </source>
</evidence>
<dbReference type="STRING" id="36849.OXPF_41970"/>
<keyword evidence="3" id="KW-1185">Reference proteome</keyword>
<dbReference type="AlphaFoldDB" id="A0A0P8WJR9"/>
<gene>
    <name evidence="2" type="ORF">OXPF_41970</name>
</gene>
<keyword evidence="1" id="KW-0812">Transmembrane</keyword>
<protein>
    <submittedName>
        <fullName evidence="2">Uncharacterized protein</fullName>
    </submittedName>
</protein>
<accession>A0A0P8WJR9</accession>
<sequence length="44" mass="5088">MEPIRIFLAIVFVLFIAGGIWAIYMSGRHIDAGKDKRRKNNKKI</sequence>
<name>A0A0P8WJR9_9CLOT</name>
<dbReference type="RefSeq" id="WP_278308414.1">
    <property type="nucleotide sequence ID" value="NZ_LKET01000068.1"/>
</dbReference>
<organism evidence="2 3">
    <name type="scientific">Oxobacter pfennigii</name>
    <dbReference type="NCBI Taxonomy" id="36849"/>
    <lineage>
        <taxon>Bacteria</taxon>
        <taxon>Bacillati</taxon>
        <taxon>Bacillota</taxon>
        <taxon>Clostridia</taxon>
        <taxon>Eubacteriales</taxon>
        <taxon>Clostridiaceae</taxon>
        <taxon>Oxobacter</taxon>
    </lineage>
</organism>